<dbReference type="InterPro" id="IPR003960">
    <property type="entry name" value="ATPase_AAA_CS"/>
</dbReference>
<keyword evidence="5" id="KW-0677">Repeat</keyword>
<dbReference type="Gene3D" id="2.40.40.20">
    <property type="match status" value="1"/>
</dbReference>
<accession>A0A8D0AQF3</accession>
<dbReference type="FunFam" id="3.10.330.10:FF:000004">
    <property type="entry name" value="Peroxisome biogenesis factor 1"/>
    <property type="match status" value="1"/>
</dbReference>
<evidence type="ECO:0000256" key="1">
    <source>
        <dbReference type="ARBA" id="ARBA00004370"/>
    </source>
</evidence>
<dbReference type="CDD" id="cd19526">
    <property type="entry name" value="RecA-like_PEX1_r2"/>
    <property type="match status" value="1"/>
</dbReference>
<dbReference type="Pfam" id="PF09262">
    <property type="entry name" value="PEX-1N"/>
    <property type="match status" value="1"/>
</dbReference>
<comment type="similarity">
    <text evidence="2">Belongs to the AAA ATPase family.</text>
</comment>
<dbReference type="GO" id="GO:0016558">
    <property type="term" value="P:protein import into peroxisome matrix"/>
    <property type="evidence" value="ECO:0007669"/>
    <property type="project" value="TreeGrafter"/>
</dbReference>
<evidence type="ECO:0000256" key="3">
    <source>
        <dbReference type="ARBA" id="ARBA00022448"/>
    </source>
</evidence>
<dbReference type="GO" id="GO:0005778">
    <property type="term" value="C:peroxisomal membrane"/>
    <property type="evidence" value="ECO:0007669"/>
    <property type="project" value="TreeGrafter"/>
</dbReference>
<dbReference type="Pfam" id="PF00004">
    <property type="entry name" value="AAA"/>
    <property type="match status" value="1"/>
</dbReference>
<keyword evidence="17" id="KW-1185">Reference proteome</keyword>
<dbReference type="FunFam" id="3.40.50.300:FF:001852">
    <property type="entry name" value="Peroxisomal biogenesis factor 1"/>
    <property type="match status" value="1"/>
</dbReference>
<dbReference type="Pfam" id="PF09263">
    <property type="entry name" value="PEX-2N"/>
    <property type="match status" value="1"/>
</dbReference>
<name>A0A8D0AQF3_SANLU</name>
<dbReference type="InterPro" id="IPR041569">
    <property type="entry name" value="AAA_lid_3"/>
</dbReference>
<dbReference type="InterPro" id="IPR029067">
    <property type="entry name" value="CDC48_domain_2-like_sf"/>
</dbReference>
<dbReference type="PANTHER" id="PTHR23077:SF12">
    <property type="entry name" value="PEROXISOMAL ATPASE PEX1"/>
    <property type="match status" value="1"/>
</dbReference>
<dbReference type="InterPro" id="IPR050168">
    <property type="entry name" value="AAA_ATPase_domain"/>
</dbReference>
<dbReference type="SUPFAM" id="SSF54585">
    <property type="entry name" value="Cdc48 domain 2-like"/>
    <property type="match status" value="1"/>
</dbReference>
<evidence type="ECO:0000256" key="8">
    <source>
        <dbReference type="ARBA" id="ARBA00022840"/>
    </source>
</evidence>
<dbReference type="GO" id="GO:0005829">
    <property type="term" value="C:cytosol"/>
    <property type="evidence" value="ECO:0007669"/>
    <property type="project" value="TreeGrafter"/>
</dbReference>
<feature type="compositionally biased region" description="Polar residues" evidence="14">
    <location>
        <begin position="198"/>
        <end position="222"/>
    </location>
</feature>
<dbReference type="Gene3D" id="1.10.8.60">
    <property type="match status" value="2"/>
</dbReference>
<feature type="domain" description="AAA+ ATPase" evidence="15">
    <location>
        <begin position="493"/>
        <end position="671"/>
    </location>
</feature>
<dbReference type="SUPFAM" id="SSF50692">
    <property type="entry name" value="ADC-like"/>
    <property type="match status" value="1"/>
</dbReference>
<comment type="catalytic activity">
    <reaction evidence="13">
        <text>ATP + H2O = ADP + phosphate + H(+)</text>
        <dbReference type="Rhea" id="RHEA:13065"/>
        <dbReference type="ChEBI" id="CHEBI:15377"/>
        <dbReference type="ChEBI" id="CHEBI:15378"/>
        <dbReference type="ChEBI" id="CHEBI:30616"/>
        <dbReference type="ChEBI" id="CHEBI:43474"/>
        <dbReference type="ChEBI" id="CHEBI:456216"/>
    </reaction>
    <physiologicalReaction direction="left-to-right" evidence="13">
        <dbReference type="Rhea" id="RHEA:13066"/>
    </physiologicalReaction>
</comment>
<dbReference type="FunFam" id="1.10.8.60:FF:000105">
    <property type="entry name" value="PeRoXisome assembly factor"/>
    <property type="match status" value="1"/>
</dbReference>
<evidence type="ECO:0000313" key="17">
    <source>
        <dbReference type="Proteomes" id="UP000694568"/>
    </source>
</evidence>
<dbReference type="InterPro" id="IPR015342">
    <property type="entry name" value="PEX1-N_C-lobe"/>
</dbReference>
<dbReference type="Ensembl" id="ENSSLUT00000056191.1">
    <property type="protein sequence ID" value="ENSSLUP00000054586.1"/>
    <property type="gene ID" value="ENSSLUG00000023579.1"/>
</dbReference>
<keyword evidence="8" id="KW-0067">ATP-binding</keyword>
<keyword evidence="10" id="KW-0472">Membrane</keyword>
<dbReference type="PANTHER" id="PTHR23077">
    <property type="entry name" value="AAA-FAMILY ATPASE"/>
    <property type="match status" value="1"/>
</dbReference>
<evidence type="ECO:0000256" key="11">
    <source>
        <dbReference type="ARBA" id="ARBA00032509"/>
    </source>
</evidence>
<dbReference type="GO" id="GO:0016887">
    <property type="term" value="F:ATP hydrolysis activity"/>
    <property type="evidence" value="ECO:0007669"/>
    <property type="project" value="InterPro"/>
</dbReference>
<protein>
    <recommendedName>
        <fullName evidence="12">Peroxisomal ATPase PEX1</fullName>
    </recommendedName>
    <alternativeName>
        <fullName evidence="11">Peroxin-1</fullName>
    </alternativeName>
</protein>
<keyword evidence="6" id="KW-0547">Nucleotide-binding</keyword>
<dbReference type="Gene3D" id="3.40.50.300">
    <property type="entry name" value="P-loop containing nucleotide triphosphate hydrolases"/>
    <property type="match status" value="1"/>
</dbReference>
<dbReference type="GO" id="GO:0005524">
    <property type="term" value="F:ATP binding"/>
    <property type="evidence" value="ECO:0007669"/>
    <property type="project" value="UniProtKB-KW"/>
</dbReference>
<dbReference type="InterPro" id="IPR003959">
    <property type="entry name" value="ATPase_AAA_core"/>
</dbReference>
<dbReference type="SUPFAM" id="SSF52540">
    <property type="entry name" value="P-loop containing nucleoside triphosphate hydrolases"/>
    <property type="match status" value="2"/>
</dbReference>
<evidence type="ECO:0000256" key="7">
    <source>
        <dbReference type="ARBA" id="ARBA00022801"/>
    </source>
</evidence>
<keyword evidence="3" id="KW-0813">Transport</keyword>
<dbReference type="Pfam" id="PF17862">
    <property type="entry name" value="AAA_lid_3"/>
    <property type="match status" value="1"/>
</dbReference>
<keyword evidence="4" id="KW-0962">Peroxisome biogenesis</keyword>
<evidence type="ECO:0000256" key="5">
    <source>
        <dbReference type="ARBA" id="ARBA00022737"/>
    </source>
</evidence>
<evidence type="ECO:0000256" key="6">
    <source>
        <dbReference type="ARBA" id="ARBA00022741"/>
    </source>
</evidence>
<dbReference type="GeneTree" id="ENSGT00550000075032"/>
<reference evidence="16" key="2">
    <citation type="submission" date="2025-09" db="UniProtKB">
        <authorList>
            <consortium name="Ensembl"/>
        </authorList>
    </citation>
    <scope>IDENTIFICATION</scope>
</reference>
<dbReference type="InterPro" id="IPR027417">
    <property type="entry name" value="P-loop_NTPase"/>
</dbReference>
<sequence length="1095" mass="119406">MFSNQGIQPITVVFNNTKNCFLQLSQKLISHLSLNENQALELSWSHGSPVFLSWTLNRTSSSLDSHKVELCRQLGEKLGLKDGEQGFLRPCHQVSSLHQVFVEPLSSDDWEILELHSAALEQQLLDQIRVVFQNAVFPVWVDSHTAIYIQIASLSPSVPYGRLEQFTELVVSPKSRAGIGNLDGSPVRNSEKQHFHRQQNMDLSSPSGPSLESTTPVPQSHQWGGIADLKSLLRYMIKGTYDPVKELPPVPDVPVLTDSIYRVCGAPPDSLCTICHVATAVIHIFPWSNGLNAGPTGSQSPVTYGLLSKVLSPKESRDRAKQAMEKKKNTGVNKIAGGEEMKEEEAVVVRVVCHGTEMLAHKEKSHSKGEIHSGRIPQPLAIRLNIISHSTVRIKPVKSTIKVASSIRLQPLMPLVSAGLAICGYSVVLEIFFLPFDLIFSAFISLYISHSSHFLSFPSGIDELSKTGFDFISHSLLGSPLSRELGATGRGLQGGALLITGSKGSGKSTLSRALCRKAREDLDAHVELVDCKKLQGLKDVVDEVLVHSRLVCLIITSQSEHSLHPSLTEVQGSHFIQGFAHIQPPDQAQRAEILCRLILRKTTLSEETLQTLDLAAVAKETEGYTPQDLVLLLERAVHANTVQRGHSDQGTKDFGYTTLKLDFVQALKGFTPPSLWGIDLHTPSGVGLERVGGLREVRQQLMDTILLPAKYPILFSNLPIRHRSGILLYGAPGTGKTLLARAVAKDSGMNFISIKGPELLSKYIGASEQGVRNVFQRAQAAKPCILFFDEFDSLAPRRGHDSTGVTDRVVNQLLTQLDGVEGLQGVYVLAATSRPDLIDPALLRPGRLDKSLYCPPPDLEARTEILKALSTGAALAADVDLDQLAAATEQFTGADLKALLYNAQLEAVHNSMELISGSDSDMSLSSMIFPNNSSGSDDSVGEGDPGVGLDQSMVLLEPSELQAEDEHHRGNVWRLYFGSSYESELGNSPISGLNSQCVSGPDSMTHDLTRATGREPAGSLPPAYMSSLQSGYQELGPEHLERLQQDINNIKNNYRRVNVTSSQPGLLLCQAHVNSALAVTRPSLSKADWNRYTKL</sequence>
<evidence type="ECO:0000256" key="2">
    <source>
        <dbReference type="ARBA" id="ARBA00006914"/>
    </source>
</evidence>
<comment type="subcellular location">
    <subcellularLocation>
        <location evidence="1">Membrane</location>
    </subcellularLocation>
</comment>
<evidence type="ECO:0000256" key="14">
    <source>
        <dbReference type="SAM" id="MobiDB-lite"/>
    </source>
</evidence>
<dbReference type="InterPro" id="IPR015343">
    <property type="entry name" value="PEX1-N-lobe"/>
</dbReference>
<keyword evidence="7" id="KW-0378">Hydrolase</keyword>
<feature type="region of interest" description="Disordered" evidence="14">
    <location>
        <begin position="180"/>
        <end position="222"/>
    </location>
</feature>
<evidence type="ECO:0000259" key="15">
    <source>
        <dbReference type="SMART" id="SM00382"/>
    </source>
</evidence>
<dbReference type="InterPro" id="IPR009010">
    <property type="entry name" value="Asp_de-COase-like_dom_sf"/>
</dbReference>
<evidence type="ECO:0000256" key="4">
    <source>
        <dbReference type="ARBA" id="ARBA00022593"/>
    </source>
</evidence>
<dbReference type="SMART" id="SM00382">
    <property type="entry name" value="AAA"/>
    <property type="match status" value="2"/>
</dbReference>
<proteinExistence type="inferred from homology"/>
<evidence type="ECO:0000256" key="12">
    <source>
        <dbReference type="ARBA" id="ARBA00034532"/>
    </source>
</evidence>
<dbReference type="Gene3D" id="3.10.330.10">
    <property type="match status" value="1"/>
</dbReference>
<dbReference type="InterPro" id="IPR003593">
    <property type="entry name" value="AAA+_ATPase"/>
</dbReference>
<evidence type="ECO:0000256" key="9">
    <source>
        <dbReference type="ARBA" id="ARBA00022927"/>
    </source>
</evidence>
<gene>
    <name evidence="16" type="primary">pex1</name>
</gene>
<organism evidence="16 17">
    <name type="scientific">Sander lucioperca</name>
    <name type="common">Pike-perch</name>
    <name type="synonym">Perca lucioperca</name>
    <dbReference type="NCBI Taxonomy" id="283035"/>
    <lineage>
        <taxon>Eukaryota</taxon>
        <taxon>Metazoa</taxon>
        <taxon>Chordata</taxon>
        <taxon>Craniata</taxon>
        <taxon>Vertebrata</taxon>
        <taxon>Euteleostomi</taxon>
        <taxon>Actinopterygii</taxon>
        <taxon>Neopterygii</taxon>
        <taxon>Teleostei</taxon>
        <taxon>Neoteleostei</taxon>
        <taxon>Acanthomorphata</taxon>
        <taxon>Eupercaria</taxon>
        <taxon>Perciformes</taxon>
        <taxon>Percoidei</taxon>
        <taxon>Percidae</taxon>
        <taxon>Luciopercinae</taxon>
        <taxon>Sander</taxon>
    </lineage>
</organism>
<reference evidence="16" key="1">
    <citation type="submission" date="2025-08" db="UniProtKB">
        <authorList>
            <consortium name="Ensembl"/>
        </authorList>
    </citation>
    <scope>IDENTIFICATION</scope>
</reference>
<dbReference type="AlphaFoldDB" id="A0A8D0AQF3"/>
<dbReference type="PROSITE" id="PS00674">
    <property type="entry name" value="AAA"/>
    <property type="match status" value="1"/>
</dbReference>
<keyword evidence="9" id="KW-0653">Protein transport</keyword>
<evidence type="ECO:0000256" key="13">
    <source>
        <dbReference type="ARBA" id="ARBA00048778"/>
    </source>
</evidence>
<evidence type="ECO:0000256" key="10">
    <source>
        <dbReference type="ARBA" id="ARBA00023136"/>
    </source>
</evidence>
<feature type="domain" description="AAA+ ATPase" evidence="15">
    <location>
        <begin position="722"/>
        <end position="858"/>
    </location>
</feature>
<dbReference type="Proteomes" id="UP000694568">
    <property type="component" value="Unplaced"/>
</dbReference>
<evidence type="ECO:0000313" key="16">
    <source>
        <dbReference type="Ensembl" id="ENSSLUP00000054586.1"/>
    </source>
</evidence>